<dbReference type="Gene3D" id="3.40.190.80">
    <property type="match status" value="1"/>
</dbReference>
<dbReference type="Gene3D" id="3.30.540.10">
    <property type="entry name" value="Fructose-1,6-Bisphosphatase, subunit A, domain 1"/>
    <property type="match status" value="1"/>
</dbReference>
<dbReference type="InterPro" id="IPR000760">
    <property type="entry name" value="Inositol_monophosphatase-like"/>
</dbReference>
<dbReference type="PRINTS" id="PR00377">
    <property type="entry name" value="IMPHPHTASES"/>
</dbReference>
<evidence type="ECO:0000256" key="2">
    <source>
        <dbReference type="PIRSR" id="PIRSR600760-2"/>
    </source>
</evidence>
<accession>A0A6J4T9I4</accession>
<dbReference type="GO" id="GO:0006020">
    <property type="term" value="P:inositol metabolic process"/>
    <property type="evidence" value="ECO:0007669"/>
    <property type="project" value="TreeGrafter"/>
</dbReference>
<feature type="binding site" evidence="2">
    <location>
        <position position="70"/>
    </location>
    <ligand>
        <name>Mg(2+)</name>
        <dbReference type="ChEBI" id="CHEBI:18420"/>
        <label>1</label>
        <note>catalytic</note>
    </ligand>
</feature>
<keyword evidence="3" id="KW-0378">Hydrolase</keyword>
<keyword evidence="2" id="KW-0479">Metal-binding</keyword>
<feature type="binding site" evidence="2">
    <location>
        <position position="216"/>
    </location>
    <ligand>
        <name>Mg(2+)</name>
        <dbReference type="ChEBI" id="CHEBI:18420"/>
        <label>1</label>
        <note>catalytic</note>
    </ligand>
</feature>
<gene>
    <name evidence="3" type="ORF">AVDCRST_MAG39-2507</name>
</gene>
<dbReference type="GO" id="GO:0007165">
    <property type="term" value="P:signal transduction"/>
    <property type="evidence" value="ECO:0007669"/>
    <property type="project" value="TreeGrafter"/>
</dbReference>
<keyword evidence="2" id="KW-0460">Magnesium</keyword>
<sequence>MKPHPVHVQVAALLREVAATVVLPRFGALAAGEVEEKAPGDLVTIADREAEERLRAGLEPLLAGARVIGEEAVAADPSLLAGAGAGLLWLIDPIDGTGNFAAGRAPFGLMIALVEDGAPAAGWIYDPLRRRLCQAMRGQGAYVDGKRVFARETGSPLPLAALGARYLNAERRADVAERSHGRLRPVDVPNCAAEQYPRVVLGANDAALFERALPWDHAAGALFVEEAGGRVARPDGTPYRVGDERRGLIAAASPAMWNRAADILFG</sequence>
<dbReference type="Pfam" id="PF00459">
    <property type="entry name" value="Inositol_P"/>
    <property type="match status" value="1"/>
</dbReference>
<organism evidence="3">
    <name type="scientific">uncultured Sphingomonadaceae bacterium</name>
    <dbReference type="NCBI Taxonomy" id="169976"/>
    <lineage>
        <taxon>Bacteria</taxon>
        <taxon>Pseudomonadati</taxon>
        <taxon>Pseudomonadota</taxon>
        <taxon>Alphaproteobacteria</taxon>
        <taxon>Sphingomonadales</taxon>
        <taxon>Sphingomonadaceae</taxon>
        <taxon>environmental samples</taxon>
    </lineage>
</organism>
<name>A0A6J4T9I4_9SPHN</name>
<evidence type="ECO:0000313" key="3">
    <source>
        <dbReference type="EMBL" id="CAA9516711.1"/>
    </source>
</evidence>
<evidence type="ECO:0000256" key="1">
    <source>
        <dbReference type="ARBA" id="ARBA00009759"/>
    </source>
</evidence>
<dbReference type="EMBL" id="CADCVW010000095">
    <property type="protein sequence ID" value="CAA9516711.1"/>
    <property type="molecule type" value="Genomic_DNA"/>
</dbReference>
<dbReference type="GO" id="GO:0046872">
    <property type="term" value="F:metal ion binding"/>
    <property type="evidence" value="ECO:0007669"/>
    <property type="project" value="UniProtKB-KW"/>
</dbReference>
<reference evidence="3" key="1">
    <citation type="submission" date="2020-02" db="EMBL/GenBank/DDBJ databases">
        <authorList>
            <person name="Meier V. D."/>
        </authorList>
    </citation>
    <scope>NUCLEOTIDE SEQUENCE</scope>
    <source>
        <strain evidence="3">AVDCRST_MAG39</strain>
    </source>
</reference>
<proteinExistence type="inferred from homology"/>
<comment type="cofactor">
    <cofactor evidence="2">
        <name>Mg(2+)</name>
        <dbReference type="ChEBI" id="CHEBI:18420"/>
    </cofactor>
</comment>
<feature type="binding site" evidence="2">
    <location>
        <position position="92"/>
    </location>
    <ligand>
        <name>Mg(2+)</name>
        <dbReference type="ChEBI" id="CHEBI:18420"/>
        <label>1</label>
        <note>catalytic</note>
    </ligand>
</feature>
<feature type="binding site" evidence="2">
    <location>
        <position position="95"/>
    </location>
    <ligand>
        <name>Mg(2+)</name>
        <dbReference type="ChEBI" id="CHEBI:18420"/>
        <label>1</label>
        <note>catalytic</note>
    </ligand>
</feature>
<dbReference type="PANTHER" id="PTHR20854:SF4">
    <property type="entry name" value="INOSITOL-1-MONOPHOSPHATASE-RELATED"/>
    <property type="match status" value="1"/>
</dbReference>
<comment type="similarity">
    <text evidence="1">Belongs to the inositol monophosphatase superfamily.</text>
</comment>
<dbReference type="EC" id="3.1.3.25" evidence="3"/>
<dbReference type="GO" id="GO:0008934">
    <property type="term" value="F:inositol monophosphate 1-phosphatase activity"/>
    <property type="evidence" value="ECO:0007669"/>
    <property type="project" value="TreeGrafter"/>
</dbReference>
<dbReference type="PANTHER" id="PTHR20854">
    <property type="entry name" value="INOSITOL MONOPHOSPHATASE"/>
    <property type="match status" value="1"/>
</dbReference>
<protein>
    <submittedName>
        <fullName evidence="3">Inositol-1-monophosphatase</fullName>
        <ecNumber evidence="3">3.1.3.25</ecNumber>
    </submittedName>
</protein>
<feature type="binding site" evidence="2">
    <location>
        <position position="94"/>
    </location>
    <ligand>
        <name>Mg(2+)</name>
        <dbReference type="ChEBI" id="CHEBI:18420"/>
        <label>1</label>
        <note>catalytic</note>
    </ligand>
</feature>
<dbReference type="AlphaFoldDB" id="A0A6J4T9I4"/>
<dbReference type="SUPFAM" id="SSF56655">
    <property type="entry name" value="Carbohydrate phosphatase"/>
    <property type="match status" value="1"/>
</dbReference>